<protein>
    <submittedName>
        <fullName evidence="3">Glutathione-S-transferase</fullName>
    </submittedName>
</protein>
<gene>
    <name evidence="1" type="ORF">TCNE_LOCUS9136</name>
</gene>
<keyword evidence="2" id="KW-1185">Reference proteome</keyword>
<proteinExistence type="predicted"/>
<dbReference type="EMBL" id="UYWY01020085">
    <property type="protein sequence ID" value="VDM40457.1"/>
    <property type="molecule type" value="Genomic_DNA"/>
</dbReference>
<organism evidence="2 3">
    <name type="scientific">Toxocara canis</name>
    <name type="common">Canine roundworm</name>
    <dbReference type="NCBI Taxonomy" id="6265"/>
    <lineage>
        <taxon>Eukaryota</taxon>
        <taxon>Metazoa</taxon>
        <taxon>Ecdysozoa</taxon>
        <taxon>Nematoda</taxon>
        <taxon>Chromadorea</taxon>
        <taxon>Rhabditida</taxon>
        <taxon>Spirurina</taxon>
        <taxon>Ascaridomorpha</taxon>
        <taxon>Ascaridoidea</taxon>
        <taxon>Toxocaridae</taxon>
        <taxon>Toxocara</taxon>
    </lineage>
</organism>
<name>A0A183UKW6_TOXCA</name>
<accession>A0A183UKW6</accession>
<evidence type="ECO:0000313" key="1">
    <source>
        <dbReference type="EMBL" id="VDM40457.1"/>
    </source>
</evidence>
<evidence type="ECO:0000313" key="3">
    <source>
        <dbReference type="WBParaSite" id="TCNE_0000913601-mRNA-1"/>
    </source>
</evidence>
<dbReference type="Proteomes" id="UP000050794">
    <property type="component" value="Unassembled WGS sequence"/>
</dbReference>
<reference evidence="1 2" key="2">
    <citation type="submission" date="2018-11" db="EMBL/GenBank/DDBJ databases">
        <authorList>
            <consortium name="Pathogen Informatics"/>
        </authorList>
    </citation>
    <scope>NUCLEOTIDE SEQUENCE [LARGE SCALE GENOMIC DNA]</scope>
</reference>
<dbReference type="WBParaSite" id="TCNE_0000913601-mRNA-1">
    <property type="protein sequence ID" value="TCNE_0000913601-mRNA-1"/>
    <property type="gene ID" value="TCNE_0000913601"/>
</dbReference>
<sequence length="92" mass="10462">MYDCGRFPAIKEEVVQLGDRRAYEEKVEELVGHQKTGCQQDKEIFRVRESDPQGVIRLKAFRAKLGKAVATSYQSYTSACVFKLKGKLKCMA</sequence>
<reference evidence="3" key="1">
    <citation type="submission" date="2016-06" db="UniProtKB">
        <authorList>
            <consortium name="WormBaseParasite"/>
        </authorList>
    </citation>
    <scope>IDENTIFICATION</scope>
</reference>
<evidence type="ECO:0000313" key="2">
    <source>
        <dbReference type="Proteomes" id="UP000050794"/>
    </source>
</evidence>
<dbReference type="AlphaFoldDB" id="A0A183UKW6"/>